<organism evidence="1 2">
    <name type="scientific">Dialister pneumosintes</name>
    <dbReference type="NCBI Taxonomy" id="39950"/>
    <lineage>
        <taxon>Bacteria</taxon>
        <taxon>Bacillati</taxon>
        <taxon>Bacillota</taxon>
        <taxon>Negativicutes</taxon>
        <taxon>Veillonellales</taxon>
        <taxon>Veillonellaceae</taxon>
        <taxon>Dialister</taxon>
    </lineage>
</organism>
<dbReference type="KEGG" id="dpn:BCB69_04365"/>
<dbReference type="STRING" id="39950.BCB69_04365"/>
<accession>A0A1B3WE51</accession>
<dbReference type="AlphaFoldDB" id="A0A1B3WE51"/>
<evidence type="ECO:0008006" key="3">
    <source>
        <dbReference type="Google" id="ProtNLM"/>
    </source>
</evidence>
<evidence type="ECO:0000313" key="1">
    <source>
        <dbReference type="EMBL" id="AOH39258.1"/>
    </source>
</evidence>
<evidence type="ECO:0000313" key="2">
    <source>
        <dbReference type="Proteomes" id="UP000094757"/>
    </source>
</evidence>
<name>A0A1B3WE51_9FIRM</name>
<dbReference type="InterPro" id="IPR007060">
    <property type="entry name" value="FtsL/DivIC"/>
</dbReference>
<sequence>MKKKHQRYKKRKYSAYKVAIAIVLTLFLLLIGNKAYELYVLHQEIVNAEQIKQQLIEEKNMLEQKKMDLNDPKVIEDKARHELGLVKPGEVPYVP</sequence>
<dbReference type="EMBL" id="CP017037">
    <property type="protein sequence ID" value="AOH39258.1"/>
    <property type="molecule type" value="Genomic_DNA"/>
</dbReference>
<protein>
    <recommendedName>
        <fullName evidence="3">Septum formation initiator</fullName>
    </recommendedName>
</protein>
<gene>
    <name evidence="1" type="ORF">BCB69_04365</name>
</gene>
<dbReference type="Pfam" id="PF04977">
    <property type="entry name" value="DivIC"/>
    <property type="match status" value="1"/>
</dbReference>
<proteinExistence type="predicted"/>
<reference evidence="2" key="1">
    <citation type="submission" date="2016-08" db="EMBL/GenBank/DDBJ databases">
        <authorList>
            <person name="Holder M.E."/>
            <person name="Ajami N.J."/>
            <person name="Petrosino J.F."/>
        </authorList>
    </citation>
    <scope>NUCLEOTIDE SEQUENCE [LARGE SCALE GENOMIC DNA]</scope>
    <source>
        <strain evidence="2">F0677</strain>
    </source>
</reference>
<dbReference type="RefSeq" id="WP_069177121.1">
    <property type="nucleotide sequence ID" value="NZ_CP017037.1"/>
</dbReference>
<dbReference type="Proteomes" id="UP000094757">
    <property type="component" value="Chromosome"/>
</dbReference>